<dbReference type="RefSeq" id="WP_353402363.1">
    <property type="nucleotide sequence ID" value="NZ_BAABWU010000023.1"/>
</dbReference>
<accession>A0ABQ0ARI8</accession>
<proteinExistence type="predicted"/>
<evidence type="ECO:0000313" key="2">
    <source>
        <dbReference type="Proteomes" id="UP001441944"/>
    </source>
</evidence>
<gene>
    <name evidence="1" type="ORF">NBRC116598_39250</name>
</gene>
<dbReference type="Proteomes" id="UP001441944">
    <property type="component" value="Unassembled WGS sequence"/>
</dbReference>
<evidence type="ECO:0000313" key="1">
    <source>
        <dbReference type="EMBL" id="GAA6198480.1"/>
    </source>
</evidence>
<sequence>MSTPLQTDLGKLAEDYVSLALHLHNHDPNPYIFIGDKALEAKVKADKRLLPELAGAFVALREGLEATDVSGSEDDAYRRALLADRADALIARAALLQGRMPESFEAEVEALYSVSVPELGEDHFRALAVELDEIIPGSGPLPERMSAFRDRFLVPPEHVEKVVAATLDEARSRTRANMDLPEYEGITLLMNNFGEFGAFAEYLGKGCTNVHFSTKMPFHVDRAVELATHEAYPGHHIQATLLEAEMLDKRGWREWEMLPLFGAHTIVAEGAANYGVRLSFTRDERIEYDRDVVLPMAGLTHLAPEIETYHRYVDYVERLNYARNEAARRVLYQGWSRARAVDWLVEFGLETRTIAEMRLNIIEAIRSYVITYNYGLDWVTQQIEGTDGPDTALKWQRLRALFEQPVMPVRAHWAMMPRRP</sequence>
<protein>
    <recommendedName>
        <fullName evidence="3">DUF885 domain-containing protein</fullName>
    </recommendedName>
</protein>
<name>A0ABQ0ARI8_9RHOB</name>
<evidence type="ECO:0008006" key="3">
    <source>
        <dbReference type="Google" id="ProtNLM"/>
    </source>
</evidence>
<organism evidence="1 2">
    <name type="scientific">Pseudophaeobacter arcticus</name>
    <dbReference type="NCBI Taxonomy" id="385492"/>
    <lineage>
        <taxon>Bacteria</taxon>
        <taxon>Pseudomonadati</taxon>
        <taxon>Pseudomonadota</taxon>
        <taxon>Alphaproteobacteria</taxon>
        <taxon>Rhodobacterales</taxon>
        <taxon>Paracoccaceae</taxon>
        <taxon>Pseudophaeobacter</taxon>
    </lineage>
</organism>
<keyword evidence="2" id="KW-1185">Reference proteome</keyword>
<dbReference type="EMBL" id="BAABWU010000023">
    <property type="protein sequence ID" value="GAA6198480.1"/>
    <property type="molecule type" value="Genomic_DNA"/>
</dbReference>
<reference evidence="1 2" key="1">
    <citation type="submission" date="2024-04" db="EMBL/GenBank/DDBJ databases">
        <title>Draft genome sequence of Pseudophaeobacter arcticus NBRC 116598.</title>
        <authorList>
            <person name="Miyakawa T."/>
            <person name="Kusuya Y."/>
            <person name="Miura T."/>
        </authorList>
    </citation>
    <scope>NUCLEOTIDE SEQUENCE [LARGE SCALE GENOMIC DNA]</scope>
    <source>
        <strain evidence="1 2">SU-CL00105</strain>
    </source>
</reference>
<comment type="caution">
    <text evidence="1">The sequence shown here is derived from an EMBL/GenBank/DDBJ whole genome shotgun (WGS) entry which is preliminary data.</text>
</comment>